<evidence type="ECO:0000313" key="5">
    <source>
        <dbReference type="Proteomes" id="UP000034678"/>
    </source>
</evidence>
<dbReference type="Pfam" id="PF00072">
    <property type="entry name" value="Response_reg"/>
    <property type="match status" value="1"/>
</dbReference>
<dbReference type="SUPFAM" id="SSF52172">
    <property type="entry name" value="CheY-like"/>
    <property type="match status" value="1"/>
</dbReference>
<dbReference type="SMART" id="SM00448">
    <property type="entry name" value="REC"/>
    <property type="match status" value="1"/>
</dbReference>
<dbReference type="GO" id="GO:0003677">
    <property type="term" value="F:DNA binding"/>
    <property type="evidence" value="ECO:0007669"/>
    <property type="project" value="UniProtKB-KW"/>
</dbReference>
<keyword evidence="4" id="KW-0238">DNA-binding</keyword>
<evidence type="ECO:0000259" key="3">
    <source>
        <dbReference type="PROSITE" id="PS50110"/>
    </source>
</evidence>
<dbReference type="AlphaFoldDB" id="A0A0G1DAJ9"/>
<sequence>MPKKVLFVEDDEGFFNIFSVPLKMKGYNVAHVAEGSRAMDFILQEKPDLVLMDIILPGMSGLDVLKEMKENIDTKDIKVVMLTNFGNDENIKKAVEYGAEDYYMKYNVVPSELPEKIAVLLGETKAKWNLTLYGS</sequence>
<dbReference type="STRING" id="1619142.UV26_C0029G0011"/>
<dbReference type="InterPro" id="IPR001789">
    <property type="entry name" value="Sig_transdc_resp-reg_receiver"/>
</dbReference>
<dbReference type="InterPro" id="IPR050595">
    <property type="entry name" value="Bact_response_regulator"/>
</dbReference>
<feature type="domain" description="Response regulatory" evidence="3">
    <location>
        <begin position="4"/>
        <end position="120"/>
    </location>
</feature>
<evidence type="ECO:0000313" key="4">
    <source>
        <dbReference type="EMBL" id="KKS59123.1"/>
    </source>
</evidence>
<keyword evidence="1 2" id="KW-0597">Phosphoprotein</keyword>
<protein>
    <submittedName>
        <fullName evidence="4">Response regulator with CheY-like protein receiver domain and winged-helix DNA-binding protein</fullName>
    </submittedName>
</protein>
<organism evidence="4 5">
    <name type="scientific">candidate division WWE3 bacterium GW2011_GWF2_42_42</name>
    <dbReference type="NCBI Taxonomy" id="1619142"/>
    <lineage>
        <taxon>Bacteria</taxon>
        <taxon>Katanobacteria</taxon>
    </lineage>
</organism>
<name>A0A0G1DAJ9_UNCKA</name>
<evidence type="ECO:0000256" key="1">
    <source>
        <dbReference type="ARBA" id="ARBA00022553"/>
    </source>
</evidence>
<dbReference type="PANTHER" id="PTHR44591">
    <property type="entry name" value="STRESS RESPONSE REGULATOR PROTEIN 1"/>
    <property type="match status" value="1"/>
</dbReference>
<dbReference type="Proteomes" id="UP000034678">
    <property type="component" value="Unassembled WGS sequence"/>
</dbReference>
<proteinExistence type="predicted"/>
<gene>
    <name evidence="4" type="ORF">UV26_C0029G0011</name>
</gene>
<feature type="modified residue" description="4-aspartylphosphate" evidence="2">
    <location>
        <position position="53"/>
    </location>
</feature>
<dbReference type="InterPro" id="IPR011006">
    <property type="entry name" value="CheY-like_superfamily"/>
</dbReference>
<dbReference type="CDD" id="cd00156">
    <property type="entry name" value="REC"/>
    <property type="match status" value="1"/>
</dbReference>
<dbReference type="PROSITE" id="PS50110">
    <property type="entry name" value="RESPONSE_REGULATORY"/>
    <property type="match status" value="1"/>
</dbReference>
<reference evidence="4 5" key="1">
    <citation type="journal article" date="2015" name="Nature">
        <title>rRNA introns, odd ribosomes, and small enigmatic genomes across a large radiation of phyla.</title>
        <authorList>
            <person name="Brown C.T."/>
            <person name="Hug L.A."/>
            <person name="Thomas B.C."/>
            <person name="Sharon I."/>
            <person name="Castelle C.J."/>
            <person name="Singh A."/>
            <person name="Wilkins M.J."/>
            <person name="Williams K.H."/>
            <person name="Banfield J.F."/>
        </authorList>
    </citation>
    <scope>NUCLEOTIDE SEQUENCE [LARGE SCALE GENOMIC DNA]</scope>
</reference>
<dbReference type="PANTHER" id="PTHR44591:SF3">
    <property type="entry name" value="RESPONSE REGULATORY DOMAIN-CONTAINING PROTEIN"/>
    <property type="match status" value="1"/>
</dbReference>
<accession>A0A0G1DAJ9</accession>
<comment type="caution">
    <text evidence="4">The sequence shown here is derived from an EMBL/GenBank/DDBJ whole genome shotgun (WGS) entry which is preliminary data.</text>
</comment>
<evidence type="ECO:0000256" key="2">
    <source>
        <dbReference type="PROSITE-ProRule" id="PRU00169"/>
    </source>
</evidence>
<dbReference type="Gene3D" id="3.40.50.2300">
    <property type="match status" value="1"/>
</dbReference>
<dbReference type="GO" id="GO:0000160">
    <property type="term" value="P:phosphorelay signal transduction system"/>
    <property type="evidence" value="ECO:0007669"/>
    <property type="project" value="InterPro"/>
</dbReference>
<dbReference type="EMBL" id="LCDU01000029">
    <property type="protein sequence ID" value="KKS59123.1"/>
    <property type="molecule type" value="Genomic_DNA"/>
</dbReference>